<name>E0RNI1_WINT6</name>
<evidence type="ECO:0000256" key="5">
    <source>
        <dbReference type="ARBA" id="ARBA00023136"/>
    </source>
</evidence>
<dbReference type="Proteomes" id="UP000001296">
    <property type="component" value="Chromosome"/>
</dbReference>
<keyword evidence="4" id="KW-1133">Transmembrane helix</keyword>
<evidence type="ECO:0000256" key="4">
    <source>
        <dbReference type="ARBA" id="ARBA00022989"/>
    </source>
</evidence>
<keyword evidence="3" id="KW-0812">Transmembrane</keyword>
<evidence type="ECO:0000256" key="7">
    <source>
        <dbReference type="SAM" id="Coils"/>
    </source>
</evidence>
<dbReference type="PANTHER" id="PTHR42911:SF1">
    <property type="entry name" value="MODULATOR OF FTSH PROTEASE HFLC"/>
    <property type="match status" value="1"/>
</dbReference>
<dbReference type="InterPro" id="IPR001107">
    <property type="entry name" value="Band_7"/>
</dbReference>
<organism evidence="9 10">
    <name type="scientific">Winmispira thermophila (strain ATCC 49972 / DSM 6192 / RI 19.B1)</name>
    <name type="common">Spirochaeta thermophila</name>
    <dbReference type="NCBI Taxonomy" id="665571"/>
    <lineage>
        <taxon>Bacteria</taxon>
        <taxon>Pseudomonadati</taxon>
        <taxon>Spirochaetota</taxon>
        <taxon>Spirochaetia</taxon>
        <taxon>Winmispirales</taxon>
        <taxon>Winmispiraceae</taxon>
        <taxon>Winmispira</taxon>
    </lineage>
</organism>
<dbReference type="PIRSF" id="PIRSF005651">
    <property type="entry name" value="HflC"/>
    <property type="match status" value="1"/>
</dbReference>
<evidence type="ECO:0000256" key="2">
    <source>
        <dbReference type="ARBA" id="ARBA00007862"/>
    </source>
</evidence>
<dbReference type="CDD" id="cd03405">
    <property type="entry name" value="SPFH_HflC"/>
    <property type="match status" value="1"/>
</dbReference>
<feature type="domain" description="Band 7" evidence="8">
    <location>
        <begin position="22"/>
        <end position="226"/>
    </location>
</feature>
<evidence type="ECO:0000259" key="8">
    <source>
        <dbReference type="SMART" id="SM00244"/>
    </source>
</evidence>
<gene>
    <name evidence="9" type="primary">hflC</name>
    <name evidence="9" type="ordered locus">STHERM_c16320</name>
</gene>
<dbReference type="Pfam" id="PF01145">
    <property type="entry name" value="Band_7"/>
    <property type="match status" value="2"/>
</dbReference>
<sequence length="345" mass="39780">MKKLVNTLIVIAVVLFIFLLFGPLYVLSEGEQAVVIRFGKIVRVDQEAGLKTKVPMVDNVVKFSKKILSWDGEPQRIPTLEQQFIWVDTTARWRISDPAKFYSTLTTMERAYSRLDDIIDSAVRTVISANPLREAVRNSNIINEIPAEEVIPAEVGEEPALTEELKEYTQVSSQQEQIKKGRKVLSDEMLSLVKHVVPNFGIEVIDVIIRQIRYSDDLTESVYQRMIKERNQIAQAYRSFGEGKKQEWLGKLERDKKTILSEAEKKANEVKGQADAEATRIYAEAFTRDPDFFRFWRAVQSYELTLPELKKILSTDMDYFDFLYDPNARRGSTDARSYWAPFFSP</sequence>
<dbReference type="PANTHER" id="PTHR42911">
    <property type="entry name" value="MODULATOR OF FTSH PROTEASE HFLC"/>
    <property type="match status" value="1"/>
</dbReference>
<proteinExistence type="inferred from homology"/>
<keyword evidence="7" id="KW-0175">Coiled coil</keyword>
<dbReference type="InterPro" id="IPR010200">
    <property type="entry name" value="HflC"/>
</dbReference>
<keyword evidence="5" id="KW-0472">Membrane</keyword>
<comment type="similarity">
    <text evidence="2 6">Belongs to the band 7/mec-2 family. HflC subfamily.</text>
</comment>
<dbReference type="RefSeq" id="WP_013314411.1">
    <property type="nucleotide sequence ID" value="NC_014484.1"/>
</dbReference>
<evidence type="ECO:0000256" key="3">
    <source>
        <dbReference type="ARBA" id="ARBA00022692"/>
    </source>
</evidence>
<comment type="subcellular location">
    <subcellularLocation>
        <location evidence="1">Membrane</location>
        <topology evidence="1">Single-pass membrane protein</topology>
    </subcellularLocation>
</comment>
<dbReference type="KEGG" id="sta:STHERM_c16320"/>
<dbReference type="eggNOG" id="COG0330">
    <property type="taxonomic scope" value="Bacteria"/>
</dbReference>
<dbReference type="AlphaFoldDB" id="E0RNI1"/>
<evidence type="ECO:0000256" key="1">
    <source>
        <dbReference type="ARBA" id="ARBA00004167"/>
    </source>
</evidence>
<dbReference type="GO" id="GO:0016020">
    <property type="term" value="C:membrane"/>
    <property type="evidence" value="ECO:0007669"/>
    <property type="project" value="UniProtKB-SubCell"/>
</dbReference>
<dbReference type="MEROPS" id="I87.001"/>
<accession>E0RNI1</accession>
<dbReference type="NCBIfam" id="TIGR01932">
    <property type="entry name" value="hflC"/>
    <property type="match status" value="1"/>
</dbReference>
<evidence type="ECO:0000313" key="10">
    <source>
        <dbReference type="Proteomes" id="UP000001296"/>
    </source>
</evidence>
<dbReference type="EMBL" id="CP001698">
    <property type="protein sequence ID" value="ADN02572.1"/>
    <property type="molecule type" value="Genomic_DNA"/>
</dbReference>
<dbReference type="PaxDb" id="665571-STHERM_c16320"/>
<dbReference type="Gene3D" id="3.30.479.30">
    <property type="entry name" value="Band 7 domain"/>
    <property type="match status" value="1"/>
</dbReference>
<comment type="function">
    <text evidence="6">HflC and HflK could regulate a protease.</text>
</comment>
<reference evidence="9 10" key="2">
    <citation type="journal article" date="2010" name="J. Bacteriol.">
        <title>Genome sequence of the polysaccharide-degrading, thermophilic anaerobe Spirochaeta thermophila DSM 6192.</title>
        <authorList>
            <person name="Angelov A."/>
            <person name="Liebl S."/>
            <person name="Ballschmiter M."/>
            <person name="Bomeke M."/>
            <person name="Lehmann R."/>
            <person name="Liesegang H."/>
            <person name="Daniel R."/>
            <person name="Liebl W."/>
        </authorList>
    </citation>
    <scope>NUCLEOTIDE SEQUENCE [LARGE SCALE GENOMIC DNA]</scope>
    <source>
        <strain evidence="10">ATCC 49972 / DSM 6192 / RI 19.B1</strain>
    </source>
</reference>
<dbReference type="HOGENOM" id="CLU_059167_1_1_12"/>
<evidence type="ECO:0000313" key="9">
    <source>
        <dbReference type="EMBL" id="ADN02572.1"/>
    </source>
</evidence>
<dbReference type="SUPFAM" id="SSF117892">
    <property type="entry name" value="Band 7/SPFH domain"/>
    <property type="match status" value="2"/>
</dbReference>
<protein>
    <recommendedName>
        <fullName evidence="6">Protein HflC</fullName>
    </recommendedName>
</protein>
<evidence type="ECO:0000256" key="6">
    <source>
        <dbReference type="PIRNR" id="PIRNR005651"/>
    </source>
</evidence>
<feature type="coiled-coil region" evidence="7">
    <location>
        <begin position="249"/>
        <end position="280"/>
    </location>
</feature>
<dbReference type="InterPro" id="IPR036013">
    <property type="entry name" value="Band_7/SPFH_dom_sf"/>
</dbReference>
<reference key="1">
    <citation type="submission" date="2009-08" db="EMBL/GenBank/DDBJ databases">
        <title>The genome sequence of Spirochaeta thermophila DSM6192.</title>
        <authorList>
            <person name="Angelov A."/>
            <person name="Mientus M."/>
            <person name="Wittenberg S."/>
            <person name="Lehmann R."/>
            <person name="Liesegang H."/>
            <person name="Daniel R."/>
            <person name="Liebl W."/>
        </authorList>
    </citation>
    <scope>NUCLEOTIDE SEQUENCE</scope>
    <source>
        <strain>DSM 6192</strain>
    </source>
</reference>
<dbReference type="SMART" id="SM00244">
    <property type="entry name" value="PHB"/>
    <property type="match status" value="1"/>
</dbReference>